<keyword evidence="1" id="KW-0472">Membrane</keyword>
<evidence type="ECO:0000313" key="3">
    <source>
        <dbReference type="EMBL" id="KFM65999.1"/>
    </source>
</evidence>
<dbReference type="OrthoDB" id="6421015at2759"/>
<dbReference type="Proteomes" id="UP000054359">
    <property type="component" value="Unassembled WGS sequence"/>
</dbReference>
<feature type="chain" id="PRO_5001829756" description="DUF19 domain-containing protein" evidence="2">
    <location>
        <begin position="19"/>
        <end position="255"/>
    </location>
</feature>
<proteinExistence type="predicted"/>
<organism evidence="3 4">
    <name type="scientific">Stegodyphus mimosarum</name>
    <name type="common">African social velvet spider</name>
    <dbReference type="NCBI Taxonomy" id="407821"/>
    <lineage>
        <taxon>Eukaryota</taxon>
        <taxon>Metazoa</taxon>
        <taxon>Ecdysozoa</taxon>
        <taxon>Arthropoda</taxon>
        <taxon>Chelicerata</taxon>
        <taxon>Arachnida</taxon>
        <taxon>Araneae</taxon>
        <taxon>Araneomorphae</taxon>
        <taxon>Entelegynae</taxon>
        <taxon>Eresoidea</taxon>
        <taxon>Eresidae</taxon>
        <taxon>Stegodyphus</taxon>
    </lineage>
</organism>
<keyword evidence="2" id="KW-0732">Signal</keyword>
<name>A0A087TLL0_STEMI</name>
<feature type="non-terminal residue" evidence="3">
    <location>
        <position position="255"/>
    </location>
</feature>
<evidence type="ECO:0000256" key="1">
    <source>
        <dbReference type="SAM" id="Phobius"/>
    </source>
</evidence>
<dbReference type="OMA" id="WINDIVK"/>
<dbReference type="AlphaFoldDB" id="A0A087TLL0"/>
<feature type="transmembrane region" description="Helical" evidence="1">
    <location>
        <begin position="190"/>
        <end position="208"/>
    </location>
</feature>
<protein>
    <recommendedName>
        <fullName evidence="5">DUF19 domain-containing protein</fullName>
    </recommendedName>
</protein>
<evidence type="ECO:0000256" key="2">
    <source>
        <dbReference type="SAM" id="SignalP"/>
    </source>
</evidence>
<reference evidence="3 4" key="1">
    <citation type="submission" date="2013-11" db="EMBL/GenBank/DDBJ databases">
        <title>Genome sequencing of Stegodyphus mimosarum.</title>
        <authorList>
            <person name="Bechsgaard J."/>
        </authorList>
    </citation>
    <scope>NUCLEOTIDE SEQUENCE [LARGE SCALE GENOMIC DNA]</scope>
</reference>
<keyword evidence="1" id="KW-1133">Transmembrane helix</keyword>
<accession>A0A087TLL0</accession>
<gene>
    <name evidence="3" type="ORF">X975_24439</name>
</gene>
<evidence type="ECO:0008006" key="5">
    <source>
        <dbReference type="Google" id="ProtNLM"/>
    </source>
</evidence>
<keyword evidence="4" id="KW-1185">Reference proteome</keyword>
<keyword evidence="1" id="KW-0812">Transmembrane</keyword>
<sequence length="255" mass="29216">MTWLRLLLATVLLGLVCCDEVCIHAELQLCYIEISKSEEFLEFCDLGSTFVQCLRTATEKCNIEQDLDVSDFTEAIKEVCKEGSETNEKFTEFKACFKEGSIASNECQQTNFNLLKDAGLDPEKMIHSTIEVCRKFDSTVLCIEKHIEAACTADGKNFLSKFYKPVFNIEKNYCTKILGNRDSTFQVSAWLVRYLTLIFLFFLLLFLFHNWRSIQLAYGTKYSNRSGPKILPISQRPPENIFIALLGKIQKFGKL</sequence>
<dbReference type="EMBL" id="KK115775">
    <property type="protein sequence ID" value="KFM65999.1"/>
    <property type="molecule type" value="Genomic_DNA"/>
</dbReference>
<feature type="signal peptide" evidence="2">
    <location>
        <begin position="1"/>
        <end position="18"/>
    </location>
</feature>
<evidence type="ECO:0000313" key="4">
    <source>
        <dbReference type="Proteomes" id="UP000054359"/>
    </source>
</evidence>